<keyword evidence="1 6" id="KW-0597">Phosphoprotein</keyword>
<dbReference type="PANTHER" id="PTHR48111:SF22">
    <property type="entry name" value="REGULATOR OF RPOS"/>
    <property type="match status" value="1"/>
</dbReference>
<protein>
    <submittedName>
        <fullName evidence="10">Response regulator transcription factor</fullName>
    </submittedName>
</protein>
<dbReference type="GO" id="GO:0032993">
    <property type="term" value="C:protein-DNA complex"/>
    <property type="evidence" value="ECO:0007669"/>
    <property type="project" value="TreeGrafter"/>
</dbReference>
<dbReference type="InterPro" id="IPR036388">
    <property type="entry name" value="WH-like_DNA-bd_sf"/>
</dbReference>
<dbReference type="Gene3D" id="3.40.50.2300">
    <property type="match status" value="1"/>
</dbReference>
<dbReference type="PROSITE" id="PS50110">
    <property type="entry name" value="RESPONSE_REGULATORY"/>
    <property type="match status" value="1"/>
</dbReference>
<dbReference type="EMBL" id="CP043312">
    <property type="protein sequence ID" value="QEK39408.1"/>
    <property type="molecule type" value="Genomic_DNA"/>
</dbReference>
<keyword evidence="2" id="KW-0902">Two-component regulatory system</keyword>
<dbReference type="Proteomes" id="UP000323844">
    <property type="component" value="Chromosome"/>
</dbReference>
<dbReference type="AlphaFoldDB" id="A0A5C0UH33"/>
<evidence type="ECO:0000256" key="6">
    <source>
        <dbReference type="PROSITE-ProRule" id="PRU00169"/>
    </source>
</evidence>
<evidence type="ECO:0000313" key="10">
    <source>
        <dbReference type="EMBL" id="QEK39408.1"/>
    </source>
</evidence>
<dbReference type="Gene3D" id="6.10.250.690">
    <property type="match status" value="1"/>
</dbReference>
<dbReference type="KEGG" id="snay:FZC37_00420"/>
<dbReference type="PANTHER" id="PTHR48111">
    <property type="entry name" value="REGULATOR OF RPOS"/>
    <property type="match status" value="1"/>
</dbReference>
<dbReference type="NCBIfam" id="NF045991">
    <property type="entry name" value="RespRegCtrARhodob"/>
    <property type="match status" value="1"/>
</dbReference>
<evidence type="ECO:0000259" key="8">
    <source>
        <dbReference type="PROSITE" id="PS50110"/>
    </source>
</evidence>
<organism evidence="10 11">
    <name type="scientific">Candidatus Sneabacter namystus</name>
    <dbReference type="NCBI Taxonomy" id="2601646"/>
    <lineage>
        <taxon>Bacteria</taxon>
        <taxon>Pseudomonadati</taxon>
        <taxon>Pseudomonadota</taxon>
        <taxon>Alphaproteobacteria</taxon>
        <taxon>Rickettsiales</taxon>
        <taxon>Rickettsiaceae</taxon>
        <taxon>Rickettsieae</taxon>
        <taxon>Candidatus Sneabacter</taxon>
    </lineage>
</organism>
<dbReference type="OrthoDB" id="9802426at2"/>
<feature type="domain" description="OmpR/PhoB-type" evidence="9">
    <location>
        <begin position="126"/>
        <end position="225"/>
    </location>
</feature>
<evidence type="ECO:0000256" key="2">
    <source>
        <dbReference type="ARBA" id="ARBA00023012"/>
    </source>
</evidence>
<evidence type="ECO:0000256" key="7">
    <source>
        <dbReference type="PROSITE-ProRule" id="PRU01091"/>
    </source>
</evidence>
<dbReference type="GO" id="GO:0006355">
    <property type="term" value="P:regulation of DNA-templated transcription"/>
    <property type="evidence" value="ECO:0007669"/>
    <property type="project" value="InterPro"/>
</dbReference>
<dbReference type="GO" id="GO:0000976">
    <property type="term" value="F:transcription cis-regulatory region binding"/>
    <property type="evidence" value="ECO:0007669"/>
    <property type="project" value="TreeGrafter"/>
</dbReference>
<dbReference type="CDD" id="cd00383">
    <property type="entry name" value="trans_reg_C"/>
    <property type="match status" value="1"/>
</dbReference>
<dbReference type="InterPro" id="IPR039420">
    <property type="entry name" value="WalR-like"/>
</dbReference>
<feature type="DNA-binding region" description="OmpR/PhoB-type" evidence="7">
    <location>
        <begin position="126"/>
        <end position="225"/>
    </location>
</feature>
<dbReference type="FunFam" id="1.10.10.10:FF:000052">
    <property type="entry name" value="Cell cycle response regulator"/>
    <property type="match status" value="1"/>
</dbReference>
<accession>A0A5C0UH33</accession>
<feature type="modified residue" description="4-aspartylphosphate" evidence="6">
    <location>
        <position position="53"/>
    </location>
</feature>
<dbReference type="SUPFAM" id="SSF52172">
    <property type="entry name" value="CheY-like"/>
    <property type="match status" value="1"/>
</dbReference>
<dbReference type="InterPro" id="IPR001789">
    <property type="entry name" value="Sig_transdc_resp-reg_receiver"/>
</dbReference>
<keyword evidence="5" id="KW-0804">Transcription</keyword>
<dbReference type="SMART" id="SM00862">
    <property type="entry name" value="Trans_reg_C"/>
    <property type="match status" value="1"/>
</dbReference>
<name>A0A5C0UH33_9RICK</name>
<evidence type="ECO:0000256" key="4">
    <source>
        <dbReference type="ARBA" id="ARBA00023125"/>
    </source>
</evidence>
<feature type="domain" description="Response regulatory" evidence="8">
    <location>
        <begin position="4"/>
        <end position="118"/>
    </location>
</feature>
<keyword evidence="11" id="KW-1185">Reference proteome</keyword>
<evidence type="ECO:0000256" key="5">
    <source>
        <dbReference type="ARBA" id="ARBA00023163"/>
    </source>
</evidence>
<reference evidence="10 11" key="1">
    <citation type="submission" date="2019-08" db="EMBL/GenBank/DDBJ databases">
        <title>Highly reduced genomes of protist endosymbionts show evolutionary convergence.</title>
        <authorList>
            <person name="George E."/>
            <person name="Husnik F."/>
            <person name="Tashyreva D."/>
            <person name="Prokopchuk G."/>
            <person name="Horak A."/>
            <person name="Kwong W.K."/>
            <person name="Lukes J."/>
            <person name="Keeling P.J."/>
        </authorList>
    </citation>
    <scope>NUCLEOTIDE SEQUENCE [LARGE SCALE GENOMIC DNA]</scope>
    <source>
        <strain evidence="10">1621</strain>
    </source>
</reference>
<keyword evidence="3" id="KW-0805">Transcription regulation</keyword>
<proteinExistence type="predicted"/>
<sequence length="233" mass="26107">MESKVLLIEDDPITARSVELILTSHNMICDTAHIGTEGLEIAKIHDYDLIILDLVLPDVDGYEVLLRLRAAKVQAPVLILSGLTSPEKKIRGFSIGADDYLTKPFDKEELVARIKAIIRRSKGLSDSTIRFDKVVINLDAKSVEVEGKPLKLTNSEYTILHLLALRKGTVVSKEMFLNHLYRGREEPDVKIIDVFVCKLRKKLSDASGGVNYIETVWGRGHMLKDIEPCDTNN</sequence>
<dbReference type="PROSITE" id="PS51755">
    <property type="entry name" value="OMPR_PHOB"/>
    <property type="match status" value="1"/>
</dbReference>
<dbReference type="GO" id="GO:0000156">
    <property type="term" value="F:phosphorelay response regulator activity"/>
    <property type="evidence" value="ECO:0007669"/>
    <property type="project" value="TreeGrafter"/>
</dbReference>
<dbReference type="Pfam" id="PF00072">
    <property type="entry name" value="Response_reg"/>
    <property type="match status" value="1"/>
</dbReference>
<dbReference type="SMART" id="SM00448">
    <property type="entry name" value="REC"/>
    <property type="match status" value="1"/>
</dbReference>
<gene>
    <name evidence="10" type="ORF">FZC37_00420</name>
</gene>
<dbReference type="GO" id="GO:0005829">
    <property type="term" value="C:cytosol"/>
    <property type="evidence" value="ECO:0007669"/>
    <property type="project" value="TreeGrafter"/>
</dbReference>
<keyword evidence="4 7" id="KW-0238">DNA-binding</keyword>
<dbReference type="Gene3D" id="1.10.10.10">
    <property type="entry name" value="Winged helix-like DNA-binding domain superfamily/Winged helix DNA-binding domain"/>
    <property type="match status" value="1"/>
</dbReference>
<evidence type="ECO:0000256" key="3">
    <source>
        <dbReference type="ARBA" id="ARBA00023015"/>
    </source>
</evidence>
<dbReference type="Pfam" id="PF00486">
    <property type="entry name" value="Trans_reg_C"/>
    <property type="match status" value="1"/>
</dbReference>
<evidence type="ECO:0000259" key="9">
    <source>
        <dbReference type="PROSITE" id="PS51755"/>
    </source>
</evidence>
<evidence type="ECO:0000313" key="11">
    <source>
        <dbReference type="Proteomes" id="UP000323844"/>
    </source>
</evidence>
<dbReference type="InterPro" id="IPR011006">
    <property type="entry name" value="CheY-like_superfamily"/>
</dbReference>
<dbReference type="RefSeq" id="WP_148951769.1">
    <property type="nucleotide sequence ID" value="NZ_CP043312.1"/>
</dbReference>
<dbReference type="InterPro" id="IPR001867">
    <property type="entry name" value="OmpR/PhoB-type_DNA-bd"/>
</dbReference>
<evidence type="ECO:0000256" key="1">
    <source>
        <dbReference type="ARBA" id="ARBA00022553"/>
    </source>
</evidence>